<proteinExistence type="predicted"/>
<dbReference type="EMBL" id="JYDO01000188">
    <property type="protein sequence ID" value="KRZ67705.1"/>
    <property type="molecule type" value="Genomic_DNA"/>
</dbReference>
<reference evidence="2 3" key="1">
    <citation type="submission" date="2015-01" db="EMBL/GenBank/DDBJ databases">
        <title>Evolution of Trichinella species and genotypes.</title>
        <authorList>
            <person name="Korhonen P.K."/>
            <person name="Edoardo P."/>
            <person name="Giuseppe L.R."/>
            <person name="Gasser R.B."/>
        </authorList>
    </citation>
    <scope>NUCLEOTIDE SEQUENCE [LARGE SCALE GENOMIC DNA]</scope>
    <source>
        <strain evidence="2">ISS1980</strain>
    </source>
</reference>
<evidence type="ECO:0000313" key="2">
    <source>
        <dbReference type="EMBL" id="KRZ67705.1"/>
    </source>
</evidence>
<keyword evidence="3" id="KW-1185">Reference proteome</keyword>
<feature type="transmembrane region" description="Helical" evidence="1">
    <location>
        <begin position="90"/>
        <end position="108"/>
    </location>
</feature>
<comment type="caution">
    <text evidence="2">The sequence shown here is derived from an EMBL/GenBank/DDBJ whole genome shotgun (WGS) entry which is preliminary data.</text>
</comment>
<protein>
    <submittedName>
        <fullName evidence="2">Uncharacterized protein</fullName>
    </submittedName>
</protein>
<accession>A0A0V1M7L0</accession>
<dbReference type="Proteomes" id="UP000054843">
    <property type="component" value="Unassembled WGS sequence"/>
</dbReference>
<feature type="transmembrane region" description="Helical" evidence="1">
    <location>
        <begin position="60"/>
        <end position="78"/>
    </location>
</feature>
<name>A0A0V1M7L0_9BILA</name>
<evidence type="ECO:0000313" key="3">
    <source>
        <dbReference type="Proteomes" id="UP000054843"/>
    </source>
</evidence>
<organism evidence="2 3">
    <name type="scientific">Trichinella papuae</name>
    <dbReference type="NCBI Taxonomy" id="268474"/>
    <lineage>
        <taxon>Eukaryota</taxon>
        <taxon>Metazoa</taxon>
        <taxon>Ecdysozoa</taxon>
        <taxon>Nematoda</taxon>
        <taxon>Enoplea</taxon>
        <taxon>Dorylaimia</taxon>
        <taxon>Trichinellida</taxon>
        <taxon>Trichinellidae</taxon>
        <taxon>Trichinella</taxon>
    </lineage>
</organism>
<sequence length="110" mass="12544">MANVKNHLRSTLAMHIGYRIQWIAGTVKARVNATCKGPVTPLAKFNCPTYSWIEQSNSNSNFYCCYLAIVLYLIRAFFCENEYVNMTASFGRYLYLVVPSTVDIWLLLGC</sequence>
<gene>
    <name evidence="2" type="ORF">T10_7623</name>
</gene>
<keyword evidence="1" id="KW-0472">Membrane</keyword>
<dbReference type="AlphaFoldDB" id="A0A0V1M7L0"/>
<keyword evidence="1" id="KW-1133">Transmembrane helix</keyword>
<evidence type="ECO:0000256" key="1">
    <source>
        <dbReference type="SAM" id="Phobius"/>
    </source>
</evidence>
<keyword evidence="1" id="KW-0812">Transmembrane</keyword>